<keyword evidence="2" id="KW-1185">Reference proteome</keyword>
<name>A0AAD3H6Q4_9STRA</name>
<reference evidence="1 2" key="1">
    <citation type="journal article" date="2021" name="Sci. Rep.">
        <title>The genome of the diatom Chaetoceros tenuissimus carries an ancient integrated fragment of an extant virus.</title>
        <authorList>
            <person name="Hongo Y."/>
            <person name="Kimura K."/>
            <person name="Takaki Y."/>
            <person name="Yoshida Y."/>
            <person name="Baba S."/>
            <person name="Kobayashi G."/>
            <person name="Nagasaki K."/>
            <person name="Hano T."/>
            <person name="Tomaru Y."/>
        </authorList>
    </citation>
    <scope>NUCLEOTIDE SEQUENCE [LARGE SCALE GENOMIC DNA]</scope>
    <source>
        <strain evidence="1 2">NIES-3715</strain>
    </source>
</reference>
<proteinExistence type="predicted"/>
<organism evidence="1 2">
    <name type="scientific">Chaetoceros tenuissimus</name>
    <dbReference type="NCBI Taxonomy" id="426638"/>
    <lineage>
        <taxon>Eukaryota</taxon>
        <taxon>Sar</taxon>
        <taxon>Stramenopiles</taxon>
        <taxon>Ochrophyta</taxon>
        <taxon>Bacillariophyta</taxon>
        <taxon>Coscinodiscophyceae</taxon>
        <taxon>Chaetocerotophycidae</taxon>
        <taxon>Chaetocerotales</taxon>
        <taxon>Chaetocerotaceae</taxon>
        <taxon>Chaetoceros</taxon>
    </lineage>
</organism>
<accession>A0AAD3H6Q4</accession>
<evidence type="ECO:0000313" key="2">
    <source>
        <dbReference type="Proteomes" id="UP001054902"/>
    </source>
</evidence>
<dbReference type="EMBL" id="BLLK01000045">
    <property type="protein sequence ID" value="GFH52291.1"/>
    <property type="molecule type" value="Genomic_DNA"/>
</dbReference>
<evidence type="ECO:0000313" key="1">
    <source>
        <dbReference type="EMBL" id="GFH52291.1"/>
    </source>
</evidence>
<sequence>MTKEDCSVDIVRDFASLSLQRSDKFTQALESINFTIFNSVHNLGYYMWNEEGDIKNLTEVTCEDIITRLTLDAQPPLAVDSRVLNKNIQQFKMTLDPQEFDSSFPHASTYLPCLYAAKEKGLDLSTIDFVFGGSTLDFLATKSTSKDKFIVTKIPGTKIALVVKYDPYVIDYSDPSSQFKRLVQGKKYEDKYNGESFEHLHVIDIGGFKVLFSSQADAIDKNGSTVDVKTSIPNWWNTTIAFQMISNGSVSLYHAERLPKKFGHTLLNVSVLDLQTVMRNGVADSVKKQKRNWRAQIGVKERRTRIKELEHNVLSSLILLKKNMNSGKYENEAGTSQVLSIIFDEDGKMELNPRGIEIGDLFPSSDVMDDLLSKTETD</sequence>
<dbReference type="AlphaFoldDB" id="A0AAD3H6Q4"/>
<dbReference type="Proteomes" id="UP001054902">
    <property type="component" value="Unassembled WGS sequence"/>
</dbReference>
<comment type="caution">
    <text evidence="1">The sequence shown here is derived from an EMBL/GenBank/DDBJ whole genome shotgun (WGS) entry which is preliminary data.</text>
</comment>
<protein>
    <submittedName>
        <fullName evidence="1">Uncharacterized protein</fullName>
    </submittedName>
</protein>
<gene>
    <name evidence="1" type="ORF">CTEN210_08767</name>
</gene>